<evidence type="ECO:0000313" key="2">
    <source>
        <dbReference type="EMBL" id="KAJ1180165.1"/>
    </source>
</evidence>
<dbReference type="Proteomes" id="UP001066276">
    <property type="component" value="Chromosome 3_2"/>
</dbReference>
<organism evidence="2 3">
    <name type="scientific">Pleurodeles waltl</name>
    <name type="common">Iberian ribbed newt</name>
    <dbReference type="NCBI Taxonomy" id="8319"/>
    <lineage>
        <taxon>Eukaryota</taxon>
        <taxon>Metazoa</taxon>
        <taxon>Chordata</taxon>
        <taxon>Craniata</taxon>
        <taxon>Vertebrata</taxon>
        <taxon>Euteleostomi</taxon>
        <taxon>Amphibia</taxon>
        <taxon>Batrachia</taxon>
        <taxon>Caudata</taxon>
        <taxon>Salamandroidea</taxon>
        <taxon>Salamandridae</taxon>
        <taxon>Pleurodelinae</taxon>
        <taxon>Pleurodeles</taxon>
    </lineage>
</organism>
<feature type="compositionally biased region" description="Basic residues" evidence="1">
    <location>
        <begin position="117"/>
        <end position="142"/>
    </location>
</feature>
<evidence type="ECO:0000256" key="1">
    <source>
        <dbReference type="SAM" id="MobiDB-lite"/>
    </source>
</evidence>
<reference evidence="2" key="1">
    <citation type="journal article" date="2022" name="bioRxiv">
        <title>Sequencing and chromosome-scale assembly of the giantPleurodeles waltlgenome.</title>
        <authorList>
            <person name="Brown T."/>
            <person name="Elewa A."/>
            <person name="Iarovenko S."/>
            <person name="Subramanian E."/>
            <person name="Araus A.J."/>
            <person name="Petzold A."/>
            <person name="Susuki M."/>
            <person name="Suzuki K.-i.T."/>
            <person name="Hayashi T."/>
            <person name="Toyoda A."/>
            <person name="Oliveira C."/>
            <person name="Osipova E."/>
            <person name="Leigh N.D."/>
            <person name="Simon A."/>
            <person name="Yun M.H."/>
        </authorList>
    </citation>
    <scope>NUCLEOTIDE SEQUENCE</scope>
    <source>
        <strain evidence="2">20211129_DDA</strain>
        <tissue evidence="2">Liver</tissue>
    </source>
</reference>
<protein>
    <submittedName>
        <fullName evidence="2">Uncharacterized protein</fullName>
    </submittedName>
</protein>
<feature type="compositionally biased region" description="Polar residues" evidence="1">
    <location>
        <begin position="36"/>
        <end position="46"/>
    </location>
</feature>
<dbReference type="AlphaFoldDB" id="A0AAV7TVA5"/>
<keyword evidence="3" id="KW-1185">Reference proteome</keyword>
<accession>A0AAV7TVA5</accession>
<feature type="compositionally biased region" description="Basic and acidic residues" evidence="1">
    <location>
        <begin position="55"/>
        <end position="72"/>
    </location>
</feature>
<feature type="region of interest" description="Disordered" evidence="1">
    <location>
        <begin position="109"/>
        <end position="142"/>
    </location>
</feature>
<feature type="region of interest" description="Disordered" evidence="1">
    <location>
        <begin position="1"/>
        <end position="83"/>
    </location>
</feature>
<sequence length="142" mass="16216">MATHGGSECDSDELALNKTATNITPIPMERYHRVTEGSTTSDQTPVCPNVLNGDWDAREGASGDRCKEETQKKTLQPSRARDNEECFVKHRRQRRLIQGQERIPGGTWLSQVLKSISRGKKARKERESKKSKRKRNTKYMTK</sequence>
<gene>
    <name evidence="2" type="ORF">NDU88_005389</name>
</gene>
<evidence type="ECO:0000313" key="3">
    <source>
        <dbReference type="Proteomes" id="UP001066276"/>
    </source>
</evidence>
<dbReference type="EMBL" id="JANPWB010000006">
    <property type="protein sequence ID" value="KAJ1180165.1"/>
    <property type="molecule type" value="Genomic_DNA"/>
</dbReference>
<proteinExistence type="predicted"/>
<name>A0AAV7TVA5_PLEWA</name>
<comment type="caution">
    <text evidence="2">The sequence shown here is derived from an EMBL/GenBank/DDBJ whole genome shotgun (WGS) entry which is preliminary data.</text>
</comment>